<dbReference type="InterPro" id="IPR036397">
    <property type="entry name" value="RNaseH_sf"/>
</dbReference>
<dbReference type="Proteomes" id="UP000183567">
    <property type="component" value="Unassembled WGS sequence"/>
</dbReference>
<dbReference type="GO" id="GO:0003676">
    <property type="term" value="F:nucleic acid binding"/>
    <property type="evidence" value="ECO:0007669"/>
    <property type="project" value="InterPro"/>
</dbReference>
<dbReference type="AlphaFoldDB" id="A0A1J8PLL5"/>
<reference evidence="1 2" key="1">
    <citation type="submission" date="2016-03" db="EMBL/GenBank/DDBJ databases">
        <title>Comparative genomics of the ectomycorrhizal sister species Rhizopogon vinicolor and Rhizopogon vesiculosus (Basidiomycota: Boletales) reveals a divergence of the mating type B locus.</title>
        <authorList>
            <person name="Mujic A.B."/>
            <person name="Kuo A."/>
            <person name="Tritt A."/>
            <person name="Lipzen A."/>
            <person name="Chen C."/>
            <person name="Johnson J."/>
            <person name="Sharma A."/>
            <person name="Barry K."/>
            <person name="Grigoriev I.V."/>
            <person name="Spatafora J.W."/>
        </authorList>
    </citation>
    <scope>NUCLEOTIDE SEQUENCE [LARGE SCALE GENOMIC DNA]</scope>
    <source>
        <strain evidence="1 2">AM-OR11-056</strain>
    </source>
</reference>
<comment type="caution">
    <text evidence="1">The sequence shown here is derived from an EMBL/GenBank/DDBJ whole genome shotgun (WGS) entry which is preliminary data.</text>
</comment>
<dbReference type="EMBL" id="LVVM01005646">
    <property type="protein sequence ID" value="OJA10038.1"/>
    <property type="molecule type" value="Genomic_DNA"/>
</dbReference>
<evidence type="ECO:0000313" key="2">
    <source>
        <dbReference type="Proteomes" id="UP000183567"/>
    </source>
</evidence>
<protein>
    <recommendedName>
        <fullName evidence="3">Tc1-like transposase DDE domain-containing protein</fullName>
    </recommendedName>
</protein>
<dbReference type="OrthoDB" id="2142724at2759"/>
<keyword evidence="2" id="KW-1185">Reference proteome</keyword>
<organism evidence="1 2">
    <name type="scientific">Rhizopogon vesiculosus</name>
    <dbReference type="NCBI Taxonomy" id="180088"/>
    <lineage>
        <taxon>Eukaryota</taxon>
        <taxon>Fungi</taxon>
        <taxon>Dikarya</taxon>
        <taxon>Basidiomycota</taxon>
        <taxon>Agaricomycotina</taxon>
        <taxon>Agaricomycetes</taxon>
        <taxon>Agaricomycetidae</taxon>
        <taxon>Boletales</taxon>
        <taxon>Suillineae</taxon>
        <taxon>Rhizopogonaceae</taxon>
        <taxon>Rhizopogon</taxon>
    </lineage>
</organism>
<gene>
    <name evidence="1" type="ORF">AZE42_13231</name>
</gene>
<evidence type="ECO:0008006" key="3">
    <source>
        <dbReference type="Google" id="ProtNLM"/>
    </source>
</evidence>
<sequence length="104" mass="11732">METVHDGRIFSYGAKALSLDGTLHLEVLDHSFTGEEFQDFVTGMLNQMQPWPMPNSVLVMDNASIHKVLGICDMVEQWCGTWSITKLVFTQRRSRANCFPTVAP</sequence>
<name>A0A1J8PLL5_9AGAM</name>
<proteinExistence type="predicted"/>
<dbReference type="Gene3D" id="3.30.420.10">
    <property type="entry name" value="Ribonuclease H-like superfamily/Ribonuclease H"/>
    <property type="match status" value="1"/>
</dbReference>
<evidence type="ECO:0000313" key="1">
    <source>
        <dbReference type="EMBL" id="OJA10038.1"/>
    </source>
</evidence>
<accession>A0A1J8PLL5</accession>